<dbReference type="STRING" id="477680.SAMN05421788_10797"/>
<gene>
    <name evidence="2" type="ORF">SAMN05421788_10797</name>
</gene>
<dbReference type="Gene3D" id="3.40.50.720">
    <property type="entry name" value="NAD(P)-binding Rossmann-like Domain"/>
    <property type="match status" value="1"/>
</dbReference>
<dbReference type="Proteomes" id="UP000186917">
    <property type="component" value="Unassembled WGS sequence"/>
</dbReference>
<accession>A0A173MG11</accession>
<dbReference type="RefSeq" id="WP_231940428.1">
    <property type="nucleotide sequence ID" value="NZ_AP017422.1"/>
</dbReference>
<name>A0A173MG11_9BACT</name>
<dbReference type="Gene3D" id="3.90.25.10">
    <property type="entry name" value="UDP-galactose 4-epimerase, domain 1"/>
    <property type="match status" value="1"/>
</dbReference>
<dbReference type="InterPro" id="IPR036291">
    <property type="entry name" value="NAD(P)-bd_dom_sf"/>
</dbReference>
<reference evidence="3" key="1">
    <citation type="submission" date="2017-01" db="EMBL/GenBank/DDBJ databases">
        <authorList>
            <person name="Varghese N."/>
            <person name="Submissions S."/>
        </authorList>
    </citation>
    <scope>NUCLEOTIDE SEQUENCE [LARGE SCALE GENOMIC DNA]</scope>
    <source>
        <strain evidence="3">DSM 21054</strain>
    </source>
</reference>
<dbReference type="KEGG" id="fln:FLA_2455"/>
<feature type="domain" description="NmrA-like" evidence="1">
    <location>
        <begin position="10"/>
        <end position="278"/>
    </location>
</feature>
<dbReference type="SUPFAM" id="SSF51735">
    <property type="entry name" value="NAD(P)-binding Rossmann-fold domains"/>
    <property type="match status" value="1"/>
</dbReference>
<evidence type="ECO:0000259" key="1">
    <source>
        <dbReference type="Pfam" id="PF05368"/>
    </source>
</evidence>
<dbReference type="PANTHER" id="PTHR47129">
    <property type="entry name" value="QUINONE OXIDOREDUCTASE 2"/>
    <property type="match status" value="1"/>
</dbReference>
<evidence type="ECO:0000313" key="2">
    <source>
        <dbReference type="EMBL" id="SIT26955.1"/>
    </source>
</evidence>
<dbReference type="Pfam" id="PF05368">
    <property type="entry name" value="NmrA"/>
    <property type="match status" value="1"/>
</dbReference>
<dbReference type="AlphaFoldDB" id="A0A173MG11"/>
<dbReference type="InterPro" id="IPR052718">
    <property type="entry name" value="NmrA-type_oxidoreductase"/>
</dbReference>
<dbReference type="EMBL" id="FTOR01000007">
    <property type="protein sequence ID" value="SIT26955.1"/>
    <property type="molecule type" value="Genomic_DNA"/>
</dbReference>
<keyword evidence="3" id="KW-1185">Reference proteome</keyword>
<protein>
    <submittedName>
        <fullName evidence="2">NAD(P)H dehydrogenase (Quinone)</fullName>
    </submittedName>
</protein>
<proteinExistence type="predicted"/>
<dbReference type="CDD" id="cd05269">
    <property type="entry name" value="TMR_SDR_a"/>
    <property type="match status" value="1"/>
</dbReference>
<sequence>MFIDLKKEIMILVTGATGNLGKATINSLLNNGTDAKDIAALIRNETKGIELKSNGILVKLGDYQDFESLRSAFQGVDKLLLVSSSSDIVHRFDQHKNVIDAAKEAGVSHIVYTGFDMKDLQQSTMVEDVQYHAYTTDYLKQMAAPYTLMNNTLYADMIPIICGKNILKNGISIPAGVGKVPFLPITEMAEALAVVLTTPGHENKEYVIAADTAFSFAEIADIISEITGTTIAYNQTEVMSYVAQLVQLGLPEDDAAYLARFAGAIAKGEFDTNKSDVKQLLGRATTSLSDFLRNIYSK</sequence>
<organism evidence="2 3">
    <name type="scientific">Filimonas lacunae</name>
    <dbReference type="NCBI Taxonomy" id="477680"/>
    <lineage>
        <taxon>Bacteria</taxon>
        <taxon>Pseudomonadati</taxon>
        <taxon>Bacteroidota</taxon>
        <taxon>Chitinophagia</taxon>
        <taxon>Chitinophagales</taxon>
        <taxon>Chitinophagaceae</taxon>
        <taxon>Filimonas</taxon>
    </lineage>
</organism>
<evidence type="ECO:0000313" key="3">
    <source>
        <dbReference type="Proteomes" id="UP000186917"/>
    </source>
</evidence>
<dbReference type="PANTHER" id="PTHR47129:SF1">
    <property type="entry name" value="NMRA-LIKE DOMAIN-CONTAINING PROTEIN"/>
    <property type="match status" value="1"/>
</dbReference>
<dbReference type="InterPro" id="IPR008030">
    <property type="entry name" value="NmrA-like"/>
</dbReference>